<dbReference type="SUPFAM" id="SSF53098">
    <property type="entry name" value="Ribonuclease H-like"/>
    <property type="match status" value="1"/>
</dbReference>
<accession>A0A179EVX4</accession>
<protein>
    <submittedName>
        <fullName evidence="3">Polyprotein</fullName>
    </submittedName>
</protein>
<sequence>MKNGIIIFFYVDDIVLAYQKGKENEMKYLTDQLQQKYQLTGGNPLQWFLGIEVIRDRDKRLIWLSQSAYIDKIANLAIQNPDRWPNVPMSGPELLPYEERASIASIRKYQKKIGSILYAAVVTRPDIAFAVSRLARFNMNPSYEHHAAADKVIHYLKRTRSLALQLGGGDEFLVASDASFADNSVDRKSSQGYVMQLFGGTIGWRANKQDTVTTSTTEAELLALSQATKESIFISRLFEEIGIRLDNKTIRIQCDNRQTIKLVNKEVGPLQTKLRHVNIHDHWLRQETERRTISVNYVPTAEMVADGLTKALGSQPFNAFVERLGLVDIEYRLKQRKLEELDTEVLQKFEQLDLLVGGHGRLANCIGQPVGRVGWKDTLWVMDAFEAKREKLKNDLREARSGISISFDRWTSPKYLAILGVVAHFIDKNGERRSAVLGLRELMGEYSGENMAEVLLQIFKDYKISGRIG</sequence>
<dbReference type="RefSeq" id="XP_018135689.2">
    <property type="nucleotide sequence ID" value="XM_018290333.2"/>
</dbReference>
<dbReference type="EMBL" id="LSBJ02000026">
    <property type="protein sequence ID" value="OAQ57347.2"/>
    <property type="molecule type" value="Genomic_DNA"/>
</dbReference>
<proteinExistence type="predicted"/>
<dbReference type="GeneID" id="28854327"/>
<evidence type="ECO:0000256" key="2">
    <source>
        <dbReference type="ARBA" id="ARBA00023128"/>
    </source>
</evidence>
<evidence type="ECO:0000313" key="3">
    <source>
        <dbReference type="EMBL" id="OAQ57347.2"/>
    </source>
</evidence>
<keyword evidence="2" id="KW-0496">Mitochondrion</keyword>
<keyword evidence="4" id="KW-1185">Reference proteome</keyword>
<dbReference type="KEGG" id="pchm:VFPPC_12464"/>
<dbReference type="CDD" id="cd09272">
    <property type="entry name" value="RNase_HI_RT_Ty1"/>
    <property type="match status" value="1"/>
</dbReference>
<evidence type="ECO:0000256" key="1">
    <source>
        <dbReference type="ARBA" id="ARBA00004173"/>
    </source>
</evidence>
<dbReference type="GO" id="GO:0005739">
    <property type="term" value="C:mitochondrion"/>
    <property type="evidence" value="ECO:0007669"/>
    <property type="project" value="UniProtKB-SubCell"/>
</dbReference>
<comment type="caution">
    <text evidence="3">The sequence shown here is derived from an EMBL/GenBank/DDBJ whole genome shotgun (WGS) entry which is preliminary data.</text>
</comment>
<reference evidence="3 4" key="1">
    <citation type="journal article" date="2016" name="PLoS Pathog.">
        <title>Biosynthesis of antibiotic leucinostatins in bio-control fungus Purpureocillium lilacinum and their inhibition on phytophthora revealed by genome mining.</title>
        <authorList>
            <person name="Wang G."/>
            <person name="Liu Z."/>
            <person name="Lin R."/>
            <person name="Li E."/>
            <person name="Mao Z."/>
            <person name="Ling J."/>
            <person name="Yang Y."/>
            <person name="Yin W.B."/>
            <person name="Xie B."/>
        </authorList>
    </citation>
    <scope>NUCLEOTIDE SEQUENCE [LARGE SCALE GENOMIC DNA]</scope>
    <source>
        <strain evidence="3">170</strain>
    </source>
</reference>
<dbReference type="Proteomes" id="UP000078397">
    <property type="component" value="Unassembled WGS sequence"/>
</dbReference>
<dbReference type="PANTHER" id="PTHR11439">
    <property type="entry name" value="GAG-POL-RELATED RETROTRANSPOSON"/>
    <property type="match status" value="1"/>
</dbReference>
<name>A0A179EVX4_METCM</name>
<dbReference type="AlphaFoldDB" id="A0A179EVX4"/>
<dbReference type="SUPFAM" id="SSF56672">
    <property type="entry name" value="DNA/RNA polymerases"/>
    <property type="match status" value="1"/>
</dbReference>
<gene>
    <name evidence="3" type="ORF">VFPPC_12464</name>
</gene>
<evidence type="ECO:0000313" key="4">
    <source>
        <dbReference type="Proteomes" id="UP000078397"/>
    </source>
</evidence>
<organism evidence="3 4">
    <name type="scientific">Pochonia chlamydosporia 170</name>
    <dbReference type="NCBI Taxonomy" id="1380566"/>
    <lineage>
        <taxon>Eukaryota</taxon>
        <taxon>Fungi</taxon>
        <taxon>Dikarya</taxon>
        <taxon>Ascomycota</taxon>
        <taxon>Pezizomycotina</taxon>
        <taxon>Sordariomycetes</taxon>
        <taxon>Hypocreomycetidae</taxon>
        <taxon>Hypocreales</taxon>
        <taxon>Clavicipitaceae</taxon>
        <taxon>Pochonia</taxon>
    </lineage>
</organism>
<dbReference type="OrthoDB" id="5017987at2759"/>
<dbReference type="STRING" id="1380566.A0A179EVX4"/>
<comment type="subcellular location">
    <subcellularLocation>
        <location evidence="1">Mitochondrion</location>
    </subcellularLocation>
</comment>
<dbReference type="InterPro" id="IPR012337">
    <property type="entry name" value="RNaseH-like_sf"/>
</dbReference>
<dbReference type="InterPro" id="IPR043502">
    <property type="entry name" value="DNA/RNA_pol_sf"/>
</dbReference>